<feature type="domain" description="ABC3 transporter permease C-terminal" evidence="8">
    <location>
        <begin position="246"/>
        <end position="355"/>
    </location>
</feature>
<dbReference type="InterPro" id="IPR051125">
    <property type="entry name" value="ABC-4/HrtB_transporter"/>
</dbReference>
<evidence type="ECO:0000256" key="3">
    <source>
        <dbReference type="ARBA" id="ARBA00022475"/>
    </source>
</evidence>
<protein>
    <submittedName>
        <fullName evidence="9">ABC transporter permease</fullName>
    </submittedName>
</protein>
<evidence type="ECO:0000313" key="9">
    <source>
        <dbReference type="EMBL" id="WAX58232.1"/>
    </source>
</evidence>
<evidence type="ECO:0000256" key="4">
    <source>
        <dbReference type="ARBA" id="ARBA00022692"/>
    </source>
</evidence>
<dbReference type="PANTHER" id="PTHR43738:SF1">
    <property type="entry name" value="HEMIN TRANSPORT SYSTEM PERMEASE PROTEIN HRTB-RELATED"/>
    <property type="match status" value="1"/>
</dbReference>
<feature type="transmembrane region" description="Helical" evidence="7">
    <location>
        <begin position="292"/>
        <end position="314"/>
    </location>
</feature>
<evidence type="ECO:0000256" key="6">
    <source>
        <dbReference type="ARBA" id="ARBA00023136"/>
    </source>
</evidence>
<reference evidence="9" key="1">
    <citation type="submission" date="2022-05" db="EMBL/GenBank/DDBJ databases">
        <title>Jatrophihabitans sp. SB3-54 whole genome sequence.</title>
        <authorList>
            <person name="Suh M.K."/>
            <person name="Eom M.K."/>
            <person name="Kim J.S."/>
            <person name="Kim H.S."/>
            <person name="Do H.E."/>
            <person name="Shin Y.K."/>
            <person name="Lee J.-S."/>
        </authorList>
    </citation>
    <scope>NUCLEOTIDE SEQUENCE</scope>
    <source>
        <strain evidence="9">SB3-54</strain>
    </source>
</reference>
<evidence type="ECO:0000256" key="7">
    <source>
        <dbReference type="SAM" id="Phobius"/>
    </source>
</evidence>
<dbReference type="PANTHER" id="PTHR43738">
    <property type="entry name" value="ABC TRANSPORTER, MEMBRANE PROTEIN"/>
    <property type="match status" value="1"/>
</dbReference>
<evidence type="ECO:0000259" key="8">
    <source>
        <dbReference type="Pfam" id="PF02687"/>
    </source>
</evidence>
<feature type="transmembrane region" description="Helical" evidence="7">
    <location>
        <begin position="326"/>
        <end position="347"/>
    </location>
</feature>
<evidence type="ECO:0000313" key="10">
    <source>
        <dbReference type="Proteomes" id="UP001164693"/>
    </source>
</evidence>
<accession>A0ABY7K3W4</accession>
<evidence type="ECO:0000256" key="1">
    <source>
        <dbReference type="ARBA" id="ARBA00004651"/>
    </source>
</evidence>
<comment type="subcellular location">
    <subcellularLocation>
        <location evidence="1">Cell membrane</location>
        <topology evidence="1">Multi-pass membrane protein</topology>
    </subcellularLocation>
</comment>
<organism evidence="9 10">
    <name type="scientific">Jatrophihabitans cynanchi</name>
    <dbReference type="NCBI Taxonomy" id="2944128"/>
    <lineage>
        <taxon>Bacteria</taxon>
        <taxon>Bacillati</taxon>
        <taxon>Actinomycetota</taxon>
        <taxon>Actinomycetes</taxon>
        <taxon>Jatrophihabitantales</taxon>
        <taxon>Jatrophihabitantaceae</taxon>
        <taxon>Jatrophihabitans</taxon>
    </lineage>
</organism>
<sequence>MFLALRDLRRAWRRFSLVGLVVALVAVLATVLAGLADGLVQQGTSGLRALPFDHLAFQPGAQAVFSRSTLKDPALQQWQRQPGVKASPIGVSFVNAAPDGGGPSIDLALFGVQSDSFLVQRPDARAALAGRPGLVLADELRAKGVTVGQRYRLGGSDVALPVLGFTFAGSYGHVDIAYTSLATWQSIAYGSGGVGRFSAVALDIPSGTDVAAVDKAAGTETKTKQQAYDGSPGFTAETQTMTLIRAFLLAISALIVGAFFTVLAVQRTKQIGLLKAMGASSWYVLRDGIAQMALVVLAATAVGAGAGAAIVALLDGGTVPVALAPGSVLTTAGLIVLTGILGSLAAFRRITRVEPAVALGVSQ</sequence>
<keyword evidence="2" id="KW-0813">Transport</keyword>
<keyword evidence="5 7" id="KW-1133">Transmembrane helix</keyword>
<keyword evidence="3" id="KW-1003">Cell membrane</keyword>
<evidence type="ECO:0000256" key="2">
    <source>
        <dbReference type="ARBA" id="ARBA00022448"/>
    </source>
</evidence>
<keyword evidence="10" id="KW-1185">Reference proteome</keyword>
<keyword evidence="4 7" id="KW-0812">Transmembrane</keyword>
<dbReference type="RefSeq" id="WP_269444782.1">
    <property type="nucleotide sequence ID" value="NZ_CP097463.1"/>
</dbReference>
<dbReference type="Pfam" id="PF02687">
    <property type="entry name" value="FtsX"/>
    <property type="match status" value="1"/>
</dbReference>
<proteinExistence type="predicted"/>
<dbReference type="EMBL" id="CP097463">
    <property type="protein sequence ID" value="WAX58232.1"/>
    <property type="molecule type" value="Genomic_DNA"/>
</dbReference>
<gene>
    <name evidence="9" type="ORF">M6B22_05570</name>
</gene>
<feature type="transmembrane region" description="Helical" evidence="7">
    <location>
        <begin position="243"/>
        <end position="265"/>
    </location>
</feature>
<evidence type="ECO:0000256" key="5">
    <source>
        <dbReference type="ARBA" id="ARBA00022989"/>
    </source>
</evidence>
<dbReference type="Proteomes" id="UP001164693">
    <property type="component" value="Chromosome"/>
</dbReference>
<dbReference type="InterPro" id="IPR003838">
    <property type="entry name" value="ABC3_permease_C"/>
</dbReference>
<keyword evidence="6 7" id="KW-0472">Membrane</keyword>
<name>A0ABY7K3W4_9ACTN</name>